<feature type="region of interest" description="Disordered" evidence="1">
    <location>
        <begin position="358"/>
        <end position="384"/>
    </location>
</feature>
<feature type="transmembrane region" description="Helical" evidence="2">
    <location>
        <begin position="68"/>
        <end position="87"/>
    </location>
</feature>
<feature type="transmembrane region" description="Helical" evidence="2">
    <location>
        <begin position="285"/>
        <end position="305"/>
    </location>
</feature>
<dbReference type="Proteomes" id="UP000007844">
    <property type="component" value="Chromosome"/>
</dbReference>
<gene>
    <name evidence="3" type="ORF">Desaf_1287</name>
</gene>
<feature type="transmembrane region" description="Helical" evidence="2">
    <location>
        <begin position="325"/>
        <end position="343"/>
    </location>
</feature>
<proteinExistence type="predicted"/>
<feature type="transmembrane region" description="Helical" evidence="2">
    <location>
        <begin position="224"/>
        <end position="241"/>
    </location>
</feature>
<feature type="transmembrane region" description="Helical" evidence="2">
    <location>
        <begin position="184"/>
        <end position="203"/>
    </location>
</feature>
<evidence type="ECO:0000313" key="3">
    <source>
        <dbReference type="EMBL" id="EGJ49626.1"/>
    </source>
</evidence>
<dbReference type="KEGG" id="daf:Desaf_1287"/>
<evidence type="ECO:0000256" key="1">
    <source>
        <dbReference type="SAM" id="MobiDB-lite"/>
    </source>
</evidence>
<reference evidence="3 4" key="1">
    <citation type="journal article" date="2011" name="J. Bacteriol.">
        <title>Genome sequence of the mercury-methylating and pleomorphic Desulfovibrio africanus Strain Walvis Bay.</title>
        <authorList>
            <person name="Brown S.D."/>
            <person name="Wall J.D."/>
            <person name="Kucken A.M."/>
            <person name="Gilmour C.C."/>
            <person name="Podar M."/>
            <person name="Brandt C.C."/>
            <person name="Teshima H."/>
            <person name="Detter J.C."/>
            <person name="Han C.S."/>
            <person name="Land M.L."/>
            <person name="Lucas S."/>
            <person name="Han J."/>
            <person name="Pennacchio L."/>
            <person name="Nolan M."/>
            <person name="Pitluck S."/>
            <person name="Woyke T."/>
            <person name="Goodwin L."/>
            <person name="Palumbo A.V."/>
            <person name="Elias D.A."/>
        </authorList>
    </citation>
    <scope>NUCLEOTIDE SEQUENCE [LARGE SCALE GENOMIC DNA]</scope>
    <source>
        <strain evidence="3 4">Walvis Bay</strain>
    </source>
</reference>
<organism evidence="3 4">
    <name type="scientific">Desulfocurvibacter africanus subsp. africanus str. Walvis Bay</name>
    <dbReference type="NCBI Taxonomy" id="690850"/>
    <lineage>
        <taxon>Bacteria</taxon>
        <taxon>Pseudomonadati</taxon>
        <taxon>Thermodesulfobacteriota</taxon>
        <taxon>Desulfovibrionia</taxon>
        <taxon>Desulfovibrionales</taxon>
        <taxon>Desulfovibrionaceae</taxon>
        <taxon>Desulfocurvibacter</taxon>
    </lineage>
</organism>
<dbReference type="EMBL" id="CP003221">
    <property type="protein sequence ID" value="EGJ49626.1"/>
    <property type="molecule type" value="Genomic_DNA"/>
</dbReference>
<feature type="transmembrane region" description="Helical" evidence="2">
    <location>
        <begin position="99"/>
        <end position="120"/>
    </location>
</feature>
<name>F3YYY1_DESAF</name>
<feature type="compositionally biased region" description="Acidic residues" evidence="1">
    <location>
        <begin position="361"/>
        <end position="371"/>
    </location>
</feature>
<feature type="transmembrane region" description="Helical" evidence="2">
    <location>
        <begin position="257"/>
        <end position="276"/>
    </location>
</feature>
<keyword evidence="2" id="KW-0472">Membrane</keyword>
<dbReference type="AlphaFoldDB" id="F3YYY1"/>
<dbReference type="eggNOG" id="COG1271">
    <property type="taxonomic scope" value="Bacteria"/>
</dbReference>
<keyword evidence="2" id="KW-1133">Transmembrane helix</keyword>
<dbReference type="STRING" id="690850.Desaf_1287"/>
<dbReference type="HOGENOM" id="CLU_065972_0_0_7"/>
<evidence type="ECO:0000313" key="4">
    <source>
        <dbReference type="Proteomes" id="UP000007844"/>
    </source>
</evidence>
<sequence>MHPLAYIPSPEPIPAAWWLFEALLLTTFTAHILLVNVVLGGSAVAFIESLRERQVPWARPFSAKIPTALALAVNFGVAPLLFLQVLYGHFVYTSSVLMAVFWLGVTGLAMLAYYGLYLTVLRHESLGRARSLVLGLTVLLLLTVAFVFSNNMTLMLAPERWSAYFARPDGTLLNLGDPTLVPRWLHFVTASLALGGLALAAWSKCKANHGDETALAGVARGMRWFSSATLVQLCVGLWFLFSQPAAIRSLFLGGGRLHTAALGLAVALALAALYLGHRKRVWPTVWAVAATVALMVCVRALLRAAYLAPYFSPSELTVVSQPSPLLVFILSLLLAAAAIAYMLRLALRASAAPAEDATSGEIEDAGESDDTADVRQAIGAPREA</sequence>
<dbReference type="RefSeq" id="WP_014259423.1">
    <property type="nucleotide sequence ID" value="NC_016629.1"/>
</dbReference>
<protein>
    <submittedName>
        <fullName evidence="3">Uncharacterized protein</fullName>
    </submittedName>
</protein>
<keyword evidence="2" id="KW-0812">Transmembrane</keyword>
<accession>F3YYY1</accession>
<evidence type="ECO:0000256" key="2">
    <source>
        <dbReference type="SAM" id="Phobius"/>
    </source>
</evidence>
<keyword evidence="4" id="KW-1185">Reference proteome</keyword>
<feature type="transmembrane region" description="Helical" evidence="2">
    <location>
        <begin position="132"/>
        <end position="149"/>
    </location>
</feature>
<feature type="transmembrane region" description="Helical" evidence="2">
    <location>
        <begin position="15"/>
        <end position="47"/>
    </location>
</feature>